<name>A0A4U0WNP5_9PEZI</name>
<feature type="compositionally biased region" description="Polar residues" evidence="1">
    <location>
        <begin position="542"/>
        <end position="574"/>
    </location>
</feature>
<feature type="region of interest" description="Disordered" evidence="1">
    <location>
        <begin position="649"/>
        <end position="692"/>
    </location>
</feature>
<keyword evidence="2" id="KW-0732">Signal</keyword>
<keyword evidence="4" id="KW-1185">Reference proteome</keyword>
<feature type="signal peptide" evidence="2">
    <location>
        <begin position="1"/>
        <end position="22"/>
    </location>
</feature>
<dbReference type="EMBL" id="NAJQ01000788">
    <property type="protein sequence ID" value="TKA64890.1"/>
    <property type="molecule type" value="Genomic_DNA"/>
</dbReference>
<accession>A0A4U0WNP5</accession>
<sequence>MGGRRILQTALLYAHLQSFGTAVFSHAALYANGTSEEESASATTVDLTTTVMSTLNSTSHVATITALPTSANGSDVPSGTGLSYAYACNYAKWRWLTNVDNETRMSVTSTETLPFTSTSANLKYSTVSATQTFLANTTAYTLCDGFPRLDGFTNLSTRVVSTAHTSVWSGASTDTLFTTTTLVPPPSCTIASSDCAALSSLWLASSSSFDAAFTQWENEATAVSFSSPPPDFTRWGPPRCGQITAPPPATSTEVGAPVCFVPEVGVNLLYWPVTKASGNLCNGSAATTPMSETIPGKANTFVTFNTTLTSPTVYINVIGTWGYTSAGTIYANQTRILLPQSPASVSSYCSHVEGHTGTLLPINYADFNYPVPAKAYRCQPKCFSPSFSSYLTLSTMPVGAVSGTGTSLYTTWGTETYSVAVNSWYPLENECSTIWNDYAPALSVPKELFAIRPVQEGDSGQCYFEANSYNLLYDPPTALTQAASAAGPSTPTSLATASTPVAQTVTAEPASSLSVPTATTTVATSSGPAATATVGSALPAETQGTASQPNAQLSGENGSVPSGTSVQNDPNTATRDPAQEPSSPADPSTASSTSTLNNGSPNSAYSSGSSEADPPQYSGQGQVPQSTATSTTALAGGIGGIIASVLGMTSSSVPQPSDPAAPQATSDAGGAGNPQDPAPSSADPAGMVVSLLGNTGGGGAAIPSTGSAPSPPAGVTSSAADRGIIVTDPNGDSQTFSSDSAGNLLFGTATLSYGQTTSLSGLGAVVAGSSGIEVSGSTVPYSSLDPNAIQTPAPVFTAAGTTITALGSSTVPLASGLLLTPGGPEVTVGDETLSLAPSGSYLVINHTLTQSPSYLSAASPVQPIQPPVITVAGQTYTADSAAEFSLHVGTTDVVLSAGGVVTISGTTISLEPSESYVVVNGVTMALGATASQAPSQATGSSSLTAQSSRPLATGLSGSQSGSASIHVASGTSAGTQGTASSSAAAAAGNFAGAGVWTVGCTFLALWMIHGLNVW</sequence>
<dbReference type="Proteomes" id="UP000309340">
    <property type="component" value="Unassembled WGS sequence"/>
</dbReference>
<evidence type="ECO:0000256" key="1">
    <source>
        <dbReference type="SAM" id="MobiDB-lite"/>
    </source>
</evidence>
<feature type="region of interest" description="Disordered" evidence="1">
    <location>
        <begin position="507"/>
        <end position="629"/>
    </location>
</feature>
<gene>
    <name evidence="3" type="ORF">B0A55_10928</name>
</gene>
<proteinExistence type="predicted"/>
<comment type="caution">
    <text evidence="3">The sequence shown here is derived from an EMBL/GenBank/DDBJ whole genome shotgun (WGS) entry which is preliminary data.</text>
</comment>
<reference evidence="3 4" key="1">
    <citation type="submission" date="2017-03" db="EMBL/GenBank/DDBJ databases">
        <title>Genomes of endolithic fungi from Antarctica.</title>
        <authorList>
            <person name="Coleine C."/>
            <person name="Masonjones S."/>
            <person name="Stajich J.E."/>
        </authorList>
    </citation>
    <scope>NUCLEOTIDE SEQUENCE [LARGE SCALE GENOMIC DNA]</scope>
    <source>
        <strain evidence="3 4">CCFEE 5184</strain>
    </source>
</reference>
<feature type="compositionally biased region" description="Low complexity" evidence="1">
    <location>
        <begin position="581"/>
        <end position="610"/>
    </location>
</feature>
<dbReference type="AlphaFoldDB" id="A0A4U0WNP5"/>
<organism evidence="3 4">
    <name type="scientific">Friedmanniomyces simplex</name>
    <dbReference type="NCBI Taxonomy" id="329884"/>
    <lineage>
        <taxon>Eukaryota</taxon>
        <taxon>Fungi</taxon>
        <taxon>Dikarya</taxon>
        <taxon>Ascomycota</taxon>
        <taxon>Pezizomycotina</taxon>
        <taxon>Dothideomycetes</taxon>
        <taxon>Dothideomycetidae</taxon>
        <taxon>Mycosphaerellales</taxon>
        <taxon>Teratosphaeriaceae</taxon>
        <taxon>Friedmanniomyces</taxon>
    </lineage>
</organism>
<evidence type="ECO:0000313" key="4">
    <source>
        <dbReference type="Proteomes" id="UP000309340"/>
    </source>
</evidence>
<evidence type="ECO:0000256" key="2">
    <source>
        <dbReference type="SAM" id="SignalP"/>
    </source>
</evidence>
<feature type="compositionally biased region" description="Low complexity" evidence="1">
    <location>
        <begin position="509"/>
        <end position="537"/>
    </location>
</feature>
<feature type="chain" id="PRO_5020734943" evidence="2">
    <location>
        <begin position="23"/>
        <end position="1014"/>
    </location>
</feature>
<feature type="region of interest" description="Disordered" evidence="1">
    <location>
        <begin position="934"/>
        <end position="958"/>
    </location>
</feature>
<protein>
    <submittedName>
        <fullName evidence="3">Uncharacterized protein</fullName>
    </submittedName>
</protein>
<dbReference type="OrthoDB" id="3944128at2759"/>
<evidence type="ECO:0000313" key="3">
    <source>
        <dbReference type="EMBL" id="TKA64890.1"/>
    </source>
</evidence>